<evidence type="ECO:0000313" key="3">
    <source>
        <dbReference type="Proteomes" id="UP001165289"/>
    </source>
</evidence>
<proteinExistence type="predicted"/>
<dbReference type="Gene3D" id="2.120.10.30">
    <property type="entry name" value="TolB, C-terminal domain"/>
    <property type="match status" value="1"/>
</dbReference>
<feature type="coiled-coil region" evidence="1">
    <location>
        <begin position="52"/>
        <end position="79"/>
    </location>
</feature>
<dbReference type="InterPro" id="IPR011042">
    <property type="entry name" value="6-blade_b-propeller_TolB-like"/>
</dbReference>
<gene>
    <name evidence="2" type="ORF">LOD99_12780</name>
</gene>
<dbReference type="EMBL" id="JAKMXF010000354">
    <property type="protein sequence ID" value="KAI6646659.1"/>
    <property type="molecule type" value="Genomic_DNA"/>
</dbReference>
<keyword evidence="1" id="KW-0175">Coiled coil</keyword>
<organism evidence="2 3">
    <name type="scientific">Oopsacas minuta</name>
    <dbReference type="NCBI Taxonomy" id="111878"/>
    <lineage>
        <taxon>Eukaryota</taxon>
        <taxon>Metazoa</taxon>
        <taxon>Porifera</taxon>
        <taxon>Hexactinellida</taxon>
        <taxon>Hexasterophora</taxon>
        <taxon>Lyssacinosida</taxon>
        <taxon>Leucopsacidae</taxon>
        <taxon>Oopsacas</taxon>
    </lineage>
</organism>
<reference evidence="2 3" key="1">
    <citation type="journal article" date="2023" name="BMC Biol.">
        <title>The compact genome of the sponge Oopsacas minuta (Hexactinellida) is lacking key metazoan core genes.</title>
        <authorList>
            <person name="Santini S."/>
            <person name="Schenkelaars Q."/>
            <person name="Jourda C."/>
            <person name="Duchesne M."/>
            <person name="Belahbib H."/>
            <person name="Rocher C."/>
            <person name="Selva M."/>
            <person name="Riesgo A."/>
            <person name="Vervoort M."/>
            <person name="Leys S.P."/>
            <person name="Kodjabachian L."/>
            <person name="Le Bivic A."/>
            <person name="Borchiellini C."/>
            <person name="Claverie J.M."/>
            <person name="Renard E."/>
        </authorList>
    </citation>
    <scope>NUCLEOTIDE SEQUENCE [LARGE SCALE GENOMIC DNA]</scope>
    <source>
        <strain evidence="2">SPO-2</strain>
    </source>
</reference>
<sequence>MDELYRRKQGSIKINNISVGGAGINECCYENSEEEIFQEIEIKINTEIDLLIAKLEQIRKDSLKELAEQRERFNILESEWQLRGVEYSKFLQKYLELETKRNSIACLHKCHVETLSRSMKTHMDQQPRAPFIAFSFEREGILAKLEQTKLIVSVKELIAIPESRIKGWKSMPENIAIDHCSNHIYYSDPSNSCIREYTMEGEYIGELGLWSSEMVTPHSIAILKGGLYVSDLKLNCITKFNRINGKFERKTNKIIDFKSPIAITFSEKEELFVLDKLAKNLTVLNTDLEFICGYNLNIKDSCSPIDIKIREGKIYIMVENDIFWFEEPDKSLQVKYNYLNISITDSNHFCIDEVGNIIRTEANGILVVNAADGTELNRKSFDIGIAETSNLTGVCAVKNDWVVVGQDNRENILIIVTTS</sequence>
<evidence type="ECO:0000313" key="2">
    <source>
        <dbReference type="EMBL" id="KAI6646659.1"/>
    </source>
</evidence>
<comment type="caution">
    <text evidence="2">The sequence shown here is derived from an EMBL/GenBank/DDBJ whole genome shotgun (WGS) entry which is preliminary data.</text>
</comment>
<name>A0AAV7JD74_9METZ</name>
<dbReference type="SUPFAM" id="SSF63825">
    <property type="entry name" value="YWTD domain"/>
    <property type="match status" value="1"/>
</dbReference>
<keyword evidence="3" id="KW-1185">Reference proteome</keyword>
<protein>
    <submittedName>
        <fullName evidence="2">NHL repeat protein</fullName>
    </submittedName>
</protein>
<dbReference type="Proteomes" id="UP001165289">
    <property type="component" value="Unassembled WGS sequence"/>
</dbReference>
<accession>A0AAV7JD74</accession>
<dbReference type="AlphaFoldDB" id="A0AAV7JD74"/>
<evidence type="ECO:0000256" key="1">
    <source>
        <dbReference type="SAM" id="Coils"/>
    </source>
</evidence>